<organism evidence="3 4">
    <name type="scientific">Lentinula raphanica</name>
    <dbReference type="NCBI Taxonomy" id="153919"/>
    <lineage>
        <taxon>Eukaryota</taxon>
        <taxon>Fungi</taxon>
        <taxon>Dikarya</taxon>
        <taxon>Basidiomycota</taxon>
        <taxon>Agaricomycotina</taxon>
        <taxon>Agaricomycetes</taxon>
        <taxon>Agaricomycetidae</taxon>
        <taxon>Agaricales</taxon>
        <taxon>Marasmiineae</taxon>
        <taxon>Omphalotaceae</taxon>
        <taxon>Lentinula</taxon>
    </lineage>
</organism>
<keyword evidence="2" id="KW-0472">Membrane</keyword>
<comment type="caution">
    <text evidence="3">The sequence shown here is derived from an EMBL/GenBank/DDBJ whole genome shotgun (WGS) entry which is preliminary data.</text>
</comment>
<evidence type="ECO:0000313" key="4">
    <source>
        <dbReference type="Proteomes" id="UP001163846"/>
    </source>
</evidence>
<protein>
    <submittedName>
        <fullName evidence="3">Uncharacterized protein</fullName>
    </submittedName>
</protein>
<feature type="transmembrane region" description="Helical" evidence="2">
    <location>
        <begin position="48"/>
        <end position="67"/>
    </location>
</feature>
<keyword evidence="2" id="KW-1133">Transmembrane helix</keyword>
<keyword evidence="2" id="KW-0812">Transmembrane</keyword>
<evidence type="ECO:0000256" key="1">
    <source>
        <dbReference type="SAM" id="MobiDB-lite"/>
    </source>
</evidence>
<dbReference type="EMBL" id="MU806080">
    <property type="protein sequence ID" value="KAJ3840404.1"/>
    <property type="molecule type" value="Genomic_DNA"/>
</dbReference>
<sequence>MDQEKMSLLPSLDPKRSDTVAFNSSGSVATNLEAEDQRRLLFQRRKRIIGHIFVICALLGLLFYKFMKSPRHFEFGHKPGKHQHRFHPHDAHLRWSDEDPLWVGRHTIAELPFPSEMADYQCAEWPKVERNSPARSSTVQTVEHTFELPLTSEVLFLLAQGPFMNGNVNITQSDEDRDSVVISVDTSYDDAEFLQSIQLCKVAGREGENGVGIFSSRRRPHPPRHDLHVYFDIRVEFPKGSEKSRLLVSDFKTDMRGAFGYQVANLSNTIFNSVSLSGASKPIQVELLQAQSIQVKAANSPIDGNFTVDKSLRLSTANAHINVAATLLNDKADKSMTEIILNTVNSPIEASLSLFSFDSGEAATSDGAFCVRAHNAHSPIKLTFPTAPINSTVHVNAKTAMAPVDVQMHSTFEGAFTAQNSPFDKKVINAEEGSDPEGRDRKRNLIFDEMHGGTAKGHVYWGSGESGKDRSSVRLNTVAGQISLQF</sequence>
<proteinExistence type="predicted"/>
<name>A0AA38UGA0_9AGAR</name>
<dbReference type="Proteomes" id="UP001163846">
    <property type="component" value="Unassembled WGS sequence"/>
</dbReference>
<gene>
    <name evidence="3" type="ORF">F5878DRAFT_559136</name>
</gene>
<feature type="region of interest" description="Disordered" evidence="1">
    <location>
        <begin position="1"/>
        <end position="20"/>
    </location>
</feature>
<dbReference type="AlphaFoldDB" id="A0AA38UGA0"/>
<accession>A0AA38UGA0</accession>
<evidence type="ECO:0000256" key="2">
    <source>
        <dbReference type="SAM" id="Phobius"/>
    </source>
</evidence>
<evidence type="ECO:0000313" key="3">
    <source>
        <dbReference type="EMBL" id="KAJ3840404.1"/>
    </source>
</evidence>
<keyword evidence="4" id="KW-1185">Reference proteome</keyword>
<reference evidence="3" key="1">
    <citation type="submission" date="2022-08" db="EMBL/GenBank/DDBJ databases">
        <authorList>
            <consortium name="DOE Joint Genome Institute"/>
            <person name="Min B."/>
            <person name="Riley R."/>
            <person name="Sierra-Patev S."/>
            <person name="Naranjo-Ortiz M."/>
            <person name="Looney B."/>
            <person name="Konkel Z."/>
            <person name="Slot J.C."/>
            <person name="Sakamoto Y."/>
            <person name="Steenwyk J.L."/>
            <person name="Rokas A."/>
            <person name="Carro J."/>
            <person name="Camarero S."/>
            <person name="Ferreira P."/>
            <person name="Molpeceres G."/>
            <person name="Ruiz-Duenas F.J."/>
            <person name="Serrano A."/>
            <person name="Henrissat B."/>
            <person name="Drula E."/>
            <person name="Hughes K.W."/>
            <person name="Mata J.L."/>
            <person name="Ishikawa N.K."/>
            <person name="Vargas-Isla R."/>
            <person name="Ushijima S."/>
            <person name="Smith C.A."/>
            <person name="Ahrendt S."/>
            <person name="Andreopoulos W."/>
            <person name="He G."/>
            <person name="Labutti K."/>
            <person name="Lipzen A."/>
            <person name="Ng V."/>
            <person name="Sandor L."/>
            <person name="Barry K."/>
            <person name="Martinez A.T."/>
            <person name="Xiao Y."/>
            <person name="Gibbons J.G."/>
            <person name="Terashima K."/>
            <person name="Hibbett D.S."/>
            <person name="Grigoriev I.V."/>
        </authorList>
    </citation>
    <scope>NUCLEOTIDE SEQUENCE</scope>
    <source>
        <strain evidence="3">TFB9207</strain>
    </source>
</reference>